<dbReference type="PANTHER" id="PTHR31760:SF0">
    <property type="entry name" value="S-ADENOSYL-L-METHIONINE-DEPENDENT METHYLTRANSFERASES SUPERFAMILY PROTEIN"/>
    <property type="match status" value="1"/>
</dbReference>
<dbReference type="InterPro" id="IPR003682">
    <property type="entry name" value="rRNA_ssu_MeTfrase_G"/>
</dbReference>
<comment type="caution">
    <text evidence="6">Lacks conserved residue(s) required for the propagation of feature annotation.</text>
</comment>
<dbReference type="EC" id="2.1.1.-" evidence="6"/>
<dbReference type="STRING" id="1255658.FM114_06060"/>
<sequence>MQPSEQAEAVYGDAYQTINRYVDILGTKGIEWGLMGPRENDRLWDRHILNSAALADLIPEGSTVVDVGSGAGLPGIPLAILRPDLEITLLEPLLRRFTFLGETVDDLGLAKRVTVQRGRAEDCDQVFDVVTCRAVANVSKLLGWCTPLFYPNGKLVALKGESVEQEIIDASRRLEKSRMEAAVLTVRAHPEAEVTKALVITPVR</sequence>
<feature type="binding site" evidence="6">
    <location>
        <begin position="120"/>
        <end position="121"/>
    </location>
    <ligand>
        <name>S-adenosyl-L-methionine</name>
        <dbReference type="ChEBI" id="CHEBI:59789"/>
    </ligand>
</feature>
<evidence type="ECO:0000313" key="7">
    <source>
        <dbReference type="EMBL" id="SJN28262.1"/>
    </source>
</evidence>
<name>A0A1R4J8A5_9ACTN</name>
<dbReference type="PIRSF" id="PIRSF003078">
    <property type="entry name" value="GidB"/>
    <property type="match status" value="1"/>
</dbReference>
<keyword evidence="3 6" id="KW-0489">Methyltransferase</keyword>
<accession>A0A1R4J8A5</accession>
<keyword evidence="8" id="KW-1185">Reference proteome</keyword>
<reference evidence="7 8" key="1">
    <citation type="submission" date="2017-02" db="EMBL/GenBank/DDBJ databases">
        <authorList>
            <person name="Peterson S.W."/>
        </authorList>
    </citation>
    <scope>NUCLEOTIDE SEQUENCE [LARGE SCALE GENOMIC DNA]</scope>
    <source>
        <strain evidence="7 8">LSP_Lj1</strain>
    </source>
</reference>
<keyword evidence="4 6" id="KW-0808">Transferase</keyword>
<dbReference type="InterPro" id="IPR029063">
    <property type="entry name" value="SAM-dependent_MTases_sf"/>
</dbReference>
<feature type="binding site" evidence="6">
    <location>
        <position position="133"/>
    </location>
    <ligand>
        <name>S-adenosyl-L-methionine</name>
        <dbReference type="ChEBI" id="CHEBI:59789"/>
    </ligand>
</feature>
<protein>
    <recommendedName>
        <fullName evidence="6">Ribosomal RNA small subunit methyltransferase G</fullName>
        <ecNumber evidence="6">2.1.1.-</ecNumber>
    </recommendedName>
    <alternativeName>
        <fullName evidence="6">16S rRNA 7-methylguanosine methyltransferase</fullName>
        <shortName evidence="6">16S rRNA m7G methyltransferase</shortName>
    </alternativeName>
</protein>
<comment type="subcellular location">
    <subcellularLocation>
        <location evidence="6">Cytoplasm</location>
    </subcellularLocation>
</comment>
<evidence type="ECO:0000256" key="5">
    <source>
        <dbReference type="ARBA" id="ARBA00022691"/>
    </source>
</evidence>
<dbReference type="PANTHER" id="PTHR31760">
    <property type="entry name" value="S-ADENOSYL-L-METHIONINE-DEPENDENT METHYLTRANSFERASES SUPERFAMILY PROTEIN"/>
    <property type="match status" value="1"/>
</dbReference>
<keyword evidence="1 6" id="KW-0963">Cytoplasm</keyword>
<proteinExistence type="inferred from homology"/>
<evidence type="ECO:0000256" key="3">
    <source>
        <dbReference type="ARBA" id="ARBA00022603"/>
    </source>
</evidence>
<dbReference type="SUPFAM" id="SSF53335">
    <property type="entry name" value="S-adenosyl-L-methionine-dependent methyltransferases"/>
    <property type="match status" value="1"/>
</dbReference>
<keyword evidence="5 6" id="KW-0949">S-adenosyl-L-methionine</keyword>
<feature type="binding site" evidence="6">
    <location>
        <position position="68"/>
    </location>
    <ligand>
        <name>S-adenosyl-L-methionine</name>
        <dbReference type="ChEBI" id="CHEBI:59789"/>
    </ligand>
</feature>
<feature type="binding site" evidence="6">
    <location>
        <position position="73"/>
    </location>
    <ligand>
        <name>S-adenosyl-L-methionine</name>
        <dbReference type="ChEBI" id="CHEBI:59789"/>
    </ligand>
</feature>
<organism evidence="7 8">
    <name type="scientific">Luteococcus japonicus LSP_Lj1</name>
    <dbReference type="NCBI Taxonomy" id="1255658"/>
    <lineage>
        <taxon>Bacteria</taxon>
        <taxon>Bacillati</taxon>
        <taxon>Actinomycetota</taxon>
        <taxon>Actinomycetes</taxon>
        <taxon>Propionibacteriales</taxon>
        <taxon>Propionibacteriaceae</taxon>
        <taxon>Luteococcus</taxon>
    </lineage>
</organism>
<gene>
    <name evidence="6" type="primary">rsmG</name>
    <name evidence="7" type="ORF">FM114_06060</name>
</gene>
<dbReference type="GO" id="GO:0070043">
    <property type="term" value="F:rRNA (guanine-N7-)-methyltransferase activity"/>
    <property type="evidence" value="ECO:0007669"/>
    <property type="project" value="UniProtKB-UniRule"/>
</dbReference>
<dbReference type="NCBIfam" id="TIGR00138">
    <property type="entry name" value="rsmG_gidB"/>
    <property type="match status" value="1"/>
</dbReference>
<dbReference type="EMBL" id="FUKQ01000024">
    <property type="protein sequence ID" value="SJN28262.1"/>
    <property type="molecule type" value="Genomic_DNA"/>
</dbReference>
<dbReference type="HAMAP" id="MF_00074">
    <property type="entry name" value="16SrRNA_methyltr_G"/>
    <property type="match status" value="1"/>
</dbReference>
<evidence type="ECO:0000256" key="2">
    <source>
        <dbReference type="ARBA" id="ARBA00022552"/>
    </source>
</evidence>
<dbReference type="GO" id="GO:0005829">
    <property type="term" value="C:cytosol"/>
    <property type="evidence" value="ECO:0007669"/>
    <property type="project" value="TreeGrafter"/>
</dbReference>
<evidence type="ECO:0000313" key="8">
    <source>
        <dbReference type="Proteomes" id="UP000188342"/>
    </source>
</evidence>
<evidence type="ECO:0000256" key="4">
    <source>
        <dbReference type="ARBA" id="ARBA00022679"/>
    </source>
</evidence>
<dbReference type="Gene3D" id="3.40.50.150">
    <property type="entry name" value="Vaccinia Virus protein VP39"/>
    <property type="match status" value="1"/>
</dbReference>
<keyword evidence="2 6" id="KW-0698">rRNA processing</keyword>
<evidence type="ECO:0000256" key="1">
    <source>
        <dbReference type="ARBA" id="ARBA00022490"/>
    </source>
</evidence>
<comment type="similarity">
    <text evidence="6">Belongs to the methyltransferase superfamily. RNA methyltransferase RsmG family.</text>
</comment>
<evidence type="ECO:0000256" key="6">
    <source>
        <dbReference type="HAMAP-Rule" id="MF_00074"/>
    </source>
</evidence>
<dbReference type="Pfam" id="PF02527">
    <property type="entry name" value="GidB"/>
    <property type="match status" value="1"/>
</dbReference>
<comment type="function">
    <text evidence="6">Specifically methylates the N7 position of a guanine in 16S rRNA.</text>
</comment>
<dbReference type="Proteomes" id="UP000188342">
    <property type="component" value="Unassembled WGS sequence"/>
</dbReference>
<dbReference type="AlphaFoldDB" id="A0A1R4J8A5"/>